<dbReference type="PROSITE" id="PS50262">
    <property type="entry name" value="G_PROTEIN_RECEP_F1_2"/>
    <property type="match status" value="1"/>
</dbReference>
<keyword evidence="5 14" id="KW-0552">Olfaction</keyword>
<proteinExistence type="inferred from homology"/>
<feature type="transmembrane region" description="Helical" evidence="14">
    <location>
        <begin position="200"/>
        <end position="225"/>
    </location>
</feature>
<dbReference type="KEGG" id="ipu:108277645"/>
<keyword evidence="10 13" id="KW-0675">Receptor</keyword>
<feature type="transmembrane region" description="Helical" evidence="14">
    <location>
        <begin position="142"/>
        <end position="164"/>
    </location>
</feature>
<dbReference type="InterPro" id="IPR017452">
    <property type="entry name" value="GPCR_Rhodpsn_7TM"/>
</dbReference>
<dbReference type="GO" id="GO:0004984">
    <property type="term" value="F:olfactory receptor activity"/>
    <property type="evidence" value="ECO:0007669"/>
    <property type="project" value="InterPro"/>
</dbReference>
<dbReference type="Gene3D" id="1.20.1070.10">
    <property type="entry name" value="Rhodopsin 7-helix transmembrane proteins"/>
    <property type="match status" value="1"/>
</dbReference>
<dbReference type="InterPro" id="IPR000276">
    <property type="entry name" value="GPCR_Rhodpsn"/>
</dbReference>
<feature type="transmembrane region" description="Helical" evidence="14">
    <location>
        <begin position="237"/>
        <end position="261"/>
    </location>
</feature>
<evidence type="ECO:0000256" key="5">
    <source>
        <dbReference type="ARBA" id="ARBA00022725"/>
    </source>
</evidence>
<feature type="transmembrane region" description="Helical" evidence="14">
    <location>
        <begin position="61"/>
        <end position="90"/>
    </location>
</feature>
<evidence type="ECO:0000256" key="10">
    <source>
        <dbReference type="ARBA" id="ARBA00023170"/>
    </source>
</evidence>
<protein>
    <recommendedName>
        <fullName evidence="14">Olfactory receptor</fullName>
    </recommendedName>
</protein>
<dbReference type="Pfam" id="PF13853">
    <property type="entry name" value="7tm_4"/>
    <property type="match status" value="1"/>
</dbReference>
<evidence type="ECO:0000256" key="13">
    <source>
        <dbReference type="RuleBase" id="RU000688"/>
    </source>
</evidence>
<evidence type="ECO:0000256" key="9">
    <source>
        <dbReference type="ARBA" id="ARBA00023157"/>
    </source>
</evidence>
<keyword evidence="8 14" id="KW-0472">Membrane</keyword>
<dbReference type="PROSITE" id="PS00237">
    <property type="entry name" value="G_PROTEIN_RECEP_F1_1"/>
    <property type="match status" value="1"/>
</dbReference>
<keyword evidence="12 13" id="KW-0807">Transducer</keyword>
<name>A0A2D0STB6_ICTPU</name>
<evidence type="ECO:0000313" key="17">
    <source>
        <dbReference type="RefSeq" id="XP_017345934.1"/>
    </source>
</evidence>
<dbReference type="OrthoDB" id="5950740at2759"/>
<dbReference type="FunFam" id="1.20.1070.10:FF:000024">
    <property type="entry name" value="Olfactory receptor"/>
    <property type="match status" value="1"/>
</dbReference>
<keyword evidence="7 13" id="KW-0297">G-protein coupled receptor</keyword>
<keyword evidence="11" id="KW-0325">Glycoprotein</keyword>
<keyword evidence="9" id="KW-1015">Disulfide bond</keyword>
<dbReference type="InterPro" id="IPR000725">
    <property type="entry name" value="Olfact_rcpt"/>
</dbReference>
<evidence type="ECO:0000256" key="8">
    <source>
        <dbReference type="ARBA" id="ARBA00023136"/>
    </source>
</evidence>
<evidence type="ECO:0000256" key="11">
    <source>
        <dbReference type="ARBA" id="ARBA00023180"/>
    </source>
</evidence>
<dbReference type="PANTHER" id="PTHR24242">
    <property type="entry name" value="G-PROTEIN COUPLED RECEPTOR"/>
    <property type="match status" value="1"/>
</dbReference>
<dbReference type="PANTHER" id="PTHR24242:SF359">
    <property type="entry name" value="ODORANT RECEPTOR-RELATED"/>
    <property type="match status" value="1"/>
</dbReference>
<reference evidence="16" key="1">
    <citation type="journal article" date="2016" name="Nat. Commun.">
        <title>The channel catfish genome sequence provides insights into the evolution of scale formation in teleosts.</title>
        <authorList>
            <person name="Liu Z."/>
            <person name="Liu S."/>
            <person name="Yao J."/>
            <person name="Bao L."/>
            <person name="Zhang J."/>
            <person name="Li Y."/>
            <person name="Jiang C."/>
            <person name="Sun L."/>
            <person name="Wang R."/>
            <person name="Zhang Y."/>
            <person name="Zhou T."/>
            <person name="Zeng Q."/>
            <person name="Fu Q."/>
            <person name="Gao S."/>
            <person name="Li N."/>
            <person name="Koren S."/>
            <person name="Jiang Y."/>
            <person name="Zimin A."/>
            <person name="Xu P."/>
            <person name="Phillippy A.M."/>
            <person name="Geng X."/>
            <person name="Song L."/>
            <person name="Sun F."/>
            <person name="Li C."/>
            <person name="Wang X."/>
            <person name="Chen A."/>
            <person name="Jin Y."/>
            <person name="Yuan Z."/>
            <person name="Yang Y."/>
            <person name="Tan S."/>
            <person name="Peatman E."/>
            <person name="Lu J."/>
            <person name="Qin Z."/>
            <person name="Dunham R."/>
            <person name="Li Z."/>
            <person name="Sonstegard T."/>
            <person name="Feng J."/>
            <person name="Danzmann R.G."/>
            <person name="Schroeder S."/>
            <person name="Scheffler B."/>
            <person name="Duke M.V."/>
            <person name="Ballard L."/>
            <person name="Kucuktas H."/>
            <person name="Kaltenboeck L."/>
            <person name="Liu H."/>
            <person name="Armbruster J."/>
            <person name="Xie Y."/>
            <person name="Kirby M.L."/>
            <person name="Tian Y."/>
            <person name="Flanagan M.E."/>
            <person name="Mu W."/>
            <person name="Waldbieser G.C."/>
        </authorList>
    </citation>
    <scope>NUCLEOTIDE SEQUENCE [LARGE SCALE GENOMIC DNA]</scope>
    <source>
        <strain evidence="16">SDA103</strain>
    </source>
</reference>
<dbReference type="PRINTS" id="PR00237">
    <property type="entry name" value="GPCRRHODOPSN"/>
</dbReference>
<comment type="similarity">
    <text evidence="13">Belongs to the G-protein coupled receptor 1 family.</text>
</comment>
<evidence type="ECO:0000256" key="4">
    <source>
        <dbReference type="ARBA" id="ARBA00022692"/>
    </source>
</evidence>
<sequence length="317" mass="36032">MSVKNDSKNGITEFVFAGFDNVERPLTVGVVMLILYILTMIANTTNIGFVIMDKHLHQPMYIFICHLAIVDMVYCTSSCPTMISILLVGYKTISYKPCMVQMFAFHYSSSLEMFAIAVMAFDRFVAINRPLQYNSLMTNFRCVLIIISLWLVVASVLSMLPASIAPLPVCYSTVKYMFCDYVSVTRVTCAEPEKYFNDAFILTTCMIFGTFSFICLSYVKIVIVVSRMTSNSDKKKAIHTCLSHIIVIFCFYVPTFTRILIRIGVVLTLEERNGLMVGSIIGPSLVNPFVYCFRTKEIRNKLFKIFSKVQPVVKRKQ</sequence>
<evidence type="ECO:0000256" key="14">
    <source>
        <dbReference type="RuleBase" id="RU363047"/>
    </source>
</evidence>
<dbReference type="GeneID" id="108277645"/>
<evidence type="ECO:0000256" key="7">
    <source>
        <dbReference type="ARBA" id="ARBA00023040"/>
    </source>
</evidence>
<evidence type="ECO:0000256" key="3">
    <source>
        <dbReference type="ARBA" id="ARBA00022606"/>
    </source>
</evidence>
<keyword evidence="3 14" id="KW-0716">Sensory transduction</keyword>
<keyword evidence="2 14" id="KW-1003">Cell membrane</keyword>
<dbReference type="SMART" id="SM01381">
    <property type="entry name" value="7TM_GPCR_Srsx"/>
    <property type="match status" value="1"/>
</dbReference>
<feature type="domain" description="G-protein coupled receptors family 1 profile" evidence="15">
    <location>
        <begin position="42"/>
        <end position="291"/>
    </location>
</feature>
<accession>A0A2D0STB6</accession>
<reference evidence="17" key="2">
    <citation type="submission" date="2025-08" db="UniProtKB">
        <authorList>
            <consortium name="RefSeq"/>
        </authorList>
    </citation>
    <scope>IDENTIFICATION</scope>
    <source>
        <tissue evidence="17">Blood</tissue>
    </source>
</reference>
<dbReference type="PRINTS" id="PR00245">
    <property type="entry name" value="OLFACTORYR"/>
</dbReference>
<evidence type="ECO:0000256" key="2">
    <source>
        <dbReference type="ARBA" id="ARBA00022475"/>
    </source>
</evidence>
<feature type="transmembrane region" description="Helical" evidence="14">
    <location>
        <begin position="273"/>
        <end position="293"/>
    </location>
</feature>
<keyword evidence="6 14" id="KW-1133">Transmembrane helix</keyword>
<gene>
    <name evidence="17" type="primary">LOC108277645</name>
</gene>
<comment type="subcellular location">
    <subcellularLocation>
        <location evidence="1 14">Cell membrane</location>
        <topology evidence="1 14">Multi-pass membrane protein</topology>
    </subcellularLocation>
</comment>
<keyword evidence="16" id="KW-1185">Reference proteome</keyword>
<evidence type="ECO:0000259" key="15">
    <source>
        <dbReference type="PROSITE" id="PS50262"/>
    </source>
</evidence>
<evidence type="ECO:0000313" key="16">
    <source>
        <dbReference type="Proteomes" id="UP000221080"/>
    </source>
</evidence>
<dbReference type="Proteomes" id="UP000221080">
    <property type="component" value="Chromosome 17"/>
</dbReference>
<organism evidence="16 17">
    <name type="scientific">Ictalurus punctatus</name>
    <name type="common">Channel catfish</name>
    <name type="synonym">Silurus punctatus</name>
    <dbReference type="NCBI Taxonomy" id="7998"/>
    <lineage>
        <taxon>Eukaryota</taxon>
        <taxon>Metazoa</taxon>
        <taxon>Chordata</taxon>
        <taxon>Craniata</taxon>
        <taxon>Vertebrata</taxon>
        <taxon>Euteleostomi</taxon>
        <taxon>Actinopterygii</taxon>
        <taxon>Neopterygii</taxon>
        <taxon>Teleostei</taxon>
        <taxon>Ostariophysi</taxon>
        <taxon>Siluriformes</taxon>
        <taxon>Ictaluridae</taxon>
        <taxon>Ictalurus</taxon>
    </lineage>
</organism>
<dbReference type="AlphaFoldDB" id="A0A2D0STB6"/>
<feature type="transmembrane region" description="Helical" evidence="14">
    <location>
        <begin position="26"/>
        <end position="49"/>
    </location>
</feature>
<keyword evidence="4 13" id="KW-0812">Transmembrane</keyword>
<dbReference type="GO" id="GO:0005886">
    <property type="term" value="C:plasma membrane"/>
    <property type="evidence" value="ECO:0007669"/>
    <property type="project" value="UniProtKB-SubCell"/>
</dbReference>
<dbReference type="GO" id="GO:0004930">
    <property type="term" value="F:G protein-coupled receptor activity"/>
    <property type="evidence" value="ECO:0007669"/>
    <property type="project" value="UniProtKB-KW"/>
</dbReference>
<dbReference type="InterPro" id="IPR050939">
    <property type="entry name" value="Olfactory_GPCR1"/>
</dbReference>
<feature type="transmembrane region" description="Helical" evidence="14">
    <location>
        <begin position="102"/>
        <end position="121"/>
    </location>
</feature>
<dbReference type="RefSeq" id="XP_017345934.1">
    <property type="nucleotide sequence ID" value="XM_017490445.2"/>
</dbReference>
<evidence type="ECO:0000256" key="12">
    <source>
        <dbReference type="ARBA" id="ARBA00023224"/>
    </source>
</evidence>
<evidence type="ECO:0000256" key="6">
    <source>
        <dbReference type="ARBA" id="ARBA00022989"/>
    </source>
</evidence>
<dbReference type="SUPFAM" id="SSF81321">
    <property type="entry name" value="Family A G protein-coupled receptor-like"/>
    <property type="match status" value="1"/>
</dbReference>
<evidence type="ECO:0000256" key="1">
    <source>
        <dbReference type="ARBA" id="ARBA00004651"/>
    </source>
</evidence>